<accession>A0ABQ9H3F6</accession>
<keyword evidence="3" id="KW-1185">Reference proteome</keyword>
<feature type="compositionally biased region" description="Basic residues" evidence="1">
    <location>
        <begin position="183"/>
        <end position="193"/>
    </location>
</feature>
<feature type="region of interest" description="Disordered" evidence="1">
    <location>
        <begin position="183"/>
        <end position="207"/>
    </location>
</feature>
<sequence length="207" mass="22596">MRGRVKREIPDETRLPAASSEQDSHVWKSGSDPAGVLHAALCTAYRSDGLPLSHTQASPQWQVSVSFMVAYVQALAACRATAVRLSVMQLYVHADLVYTVKRHGGNTARLARRSDEALEVRKSAARIALPLLDLGRADNIPPGTRLGSLIAAANPTKGNNVDGDELTAELIPRDGHARMRRRNRGLQRRRRRGSNLVGSRVPVPART</sequence>
<name>A0ABQ9H3F6_9NEOP</name>
<evidence type="ECO:0000256" key="1">
    <source>
        <dbReference type="SAM" id="MobiDB-lite"/>
    </source>
</evidence>
<feature type="region of interest" description="Disordered" evidence="1">
    <location>
        <begin position="1"/>
        <end position="29"/>
    </location>
</feature>
<feature type="compositionally biased region" description="Basic and acidic residues" evidence="1">
    <location>
        <begin position="1"/>
        <end position="14"/>
    </location>
</feature>
<dbReference type="EMBL" id="JARBHB010000007">
    <property type="protein sequence ID" value="KAJ8878831.1"/>
    <property type="molecule type" value="Genomic_DNA"/>
</dbReference>
<evidence type="ECO:0000313" key="3">
    <source>
        <dbReference type="Proteomes" id="UP001159363"/>
    </source>
</evidence>
<gene>
    <name evidence="2" type="ORF">PR048_019419</name>
</gene>
<proteinExistence type="predicted"/>
<protein>
    <submittedName>
        <fullName evidence="2">Uncharacterized protein</fullName>
    </submittedName>
</protein>
<evidence type="ECO:0000313" key="2">
    <source>
        <dbReference type="EMBL" id="KAJ8878831.1"/>
    </source>
</evidence>
<reference evidence="2 3" key="1">
    <citation type="submission" date="2023-02" db="EMBL/GenBank/DDBJ databases">
        <title>LHISI_Scaffold_Assembly.</title>
        <authorList>
            <person name="Stuart O.P."/>
            <person name="Cleave R."/>
            <person name="Magrath M.J.L."/>
            <person name="Mikheyev A.S."/>
        </authorList>
    </citation>
    <scope>NUCLEOTIDE SEQUENCE [LARGE SCALE GENOMIC DNA]</scope>
    <source>
        <strain evidence="2">Daus_M_001</strain>
        <tissue evidence="2">Leg muscle</tissue>
    </source>
</reference>
<comment type="caution">
    <text evidence="2">The sequence shown here is derived from an EMBL/GenBank/DDBJ whole genome shotgun (WGS) entry which is preliminary data.</text>
</comment>
<dbReference type="Proteomes" id="UP001159363">
    <property type="component" value="Chromosome 6"/>
</dbReference>
<organism evidence="2 3">
    <name type="scientific">Dryococelus australis</name>
    <dbReference type="NCBI Taxonomy" id="614101"/>
    <lineage>
        <taxon>Eukaryota</taxon>
        <taxon>Metazoa</taxon>
        <taxon>Ecdysozoa</taxon>
        <taxon>Arthropoda</taxon>
        <taxon>Hexapoda</taxon>
        <taxon>Insecta</taxon>
        <taxon>Pterygota</taxon>
        <taxon>Neoptera</taxon>
        <taxon>Polyneoptera</taxon>
        <taxon>Phasmatodea</taxon>
        <taxon>Verophasmatodea</taxon>
        <taxon>Anareolatae</taxon>
        <taxon>Phasmatidae</taxon>
        <taxon>Eurycanthinae</taxon>
        <taxon>Dryococelus</taxon>
    </lineage>
</organism>